<dbReference type="Gene3D" id="3.40.50.150">
    <property type="entry name" value="Vaccinia Virus protein VP39"/>
    <property type="match status" value="1"/>
</dbReference>
<dbReference type="CDD" id="cd02440">
    <property type="entry name" value="AdoMet_MTases"/>
    <property type="match status" value="1"/>
</dbReference>
<dbReference type="AlphaFoldDB" id="A0A0P1GNE2"/>
<dbReference type="Proteomes" id="UP000051681">
    <property type="component" value="Unassembled WGS sequence"/>
</dbReference>
<keyword evidence="4" id="KW-0808">Transferase</keyword>
<dbReference type="STRING" id="340021.TM5383_01028"/>
<dbReference type="GO" id="GO:0005737">
    <property type="term" value="C:cytoplasm"/>
    <property type="evidence" value="ECO:0007669"/>
    <property type="project" value="TreeGrafter"/>
</dbReference>
<evidence type="ECO:0000256" key="1">
    <source>
        <dbReference type="ARBA" id="ARBA00005369"/>
    </source>
</evidence>
<name>A0A0P1GNE2_9RHOB</name>
<comment type="similarity">
    <text evidence="1">Belongs to the methyltransferase superfamily. L-isoaspartyl/D-aspartyl protein methyltransferase family.</text>
</comment>
<keyword evidence="5" id="KW-1185">Reference proteome</keyword>
<evidence type="ECO:0000256" key="3">
    <source>
        <dbReference type="ARBA" id="ARBA00030757"/>
    </source>
</evidence>
<dbReference type="InterPro" id="IPR000682">
    <property type="entry name" value="PCMT"/>
</dbReference>
<accession>A0A0P1GNE2</accession>
<evidence type="ECO:0000256" key="2">
    <source>
        <dbReference type="ARBA" id="ARBA00013346"/>
    </source>
</evidence>
<gene>
    <name evidence="4" type="primary">pcm_1</name>
    <name evidence="4" type="ORF">TM5383_01028</name>
</gene>
<dbReference type="OrthoDB" id="9798496at2"/>
<dbReference type="GO" id="GO:0004719">
    <property type="term" value="F:protein-L-isoaspartate (D-aspartate) O-methyltransferase activity"/>
    <property type="evidence" value="ECO:0007669"/>
    <property type="project" value="InterPro"/>
</dbReference>
<reference evidence="4 5" key="1">
    <citation type="submission" date="2015-09" db="EMBL/GenBank/DDBJ databases">
        <authorList>
            <consortium name="Swine Surveillance"/>
        </authorList>
    </citation>
    <scope>NUCLEOTIDE SEQUENCE [LARGE SCALE GENOMIC DNA]</scope>
    <source>
        <strain evidence="4 5">CECT 8383</strain>
    </source>
</reference>
<keyword evidence="4" id="KW-0489">Methyltransferase</keyword>
<dbReference type="InterPro" id="IPR029063">
    <property type="entry name" value="SAM-dependent_MTases_sf"/>
</dbReference>
<dbReference type="SUPFAM" id="SSF53335">
    <property type="entry name" value="S-adenosyl-L-methionine-dependent methyltransferases"/>
    <property type="match status" value="1"/>
</dbReference>
<dbReference type="PANTHER" id="PTHR11579:SF18">
    <property type="entry name" value="PROTEIN-L-ISOASPARTATE O-METHYLTRANSFERASE"/>
    <property type="match status" value="1"/>
</dbReference>
<sequence>MTDFATRRTMMVDTQIRPSDVTKFPIIEAMLAIPREYFVPADKEQAAYVSENVDLGAARVVLEPRTLAKMLDALDIQADELVLDLGCGYGYSSAVIARIAEAVVAVEENEDWIDDAQAALSRVGADNVALQAGELASGAAQHGPYDVIVLEGAAEHVPDAILDQLKEGGRIAALMVEGALGTVKIGYKIDGAMSWRYAFNAGAPVLPGFERHRAFTL</sequence>
<proteinExistence type="inferred from homology"/>
<dbReference type="GO" id="GO:0032259">
    <property type="term" value="P:methylation"/>
    <property type="evidence" value="ECO:0007669"/>
    <property type="project" value="UniProtKB-KW"/>
</dbReference>
<dbReference type="Pfam" id="PF01135">
    <property type="entry name" value="PCMT"/>
    <property type="match status" value="1"/>
</dbReference>
<dbReference type="PANTHER" id="PTHR11579">
    <property type="entry name" value="PROTEIN-L-ISOASPARTATE O-METHYLTRANSFERASE"/>
    <property type="match status" value="1"/>
</dbReference>
<evidence type="ECO:0000313" key="4">
    <source>
        <dbReference type="EMBL" id="CUH83826.1"/>
    </source>
</evidence>
<dbReference type="EMBL" id="CYSF01000006">
    <property type="protein sequence ID" value="CUH83826.1"/>
    <property type="molecule type" value="Genomic_DNA"/>
</dbReference>
<organism evidence="4 5">
    <name type="scientific">Thalassovita mediterranea</name>
    <dbReference type="NCBI Taxonomy" id="340021"/>
    <lineage>
        <taxon>Bacteria</taxon>
        <taxon>Pseudomonadati</taxon>
        <taxon>Pseudomonadota</taxon>
        <taxon>Alphaproteobacteria</taxon>
        <taxon>Rhodobacterales</taxon>
        <taxon>Roseobacteraceae</taxon>
        <taxon>Thalassovita</taxon>
    </lineage>
</organism>
<protein>
    <recommendedName>
        <fullName evidence="2">Protein-L-isoaspartate O-methyltransferase</fullName>
    </recommendedName>
    <alternativeName>
        <fullName evidence="3">Protein L-isoaspartyl methyltransferase</fullName>
    </alternativeName>
</protein>
<evidence type="ECO:0000313" key="5">
    <source>
        <dbReference type="Proteomes" id="UP000051681"/>
    </source>
</evidence>
<dbReference type="RefSeq" id="WP_058317953.1">
    <property type="nucleotide sequence ID" value="NZ_CYSF01000006.1"/>
</dbReference>